<dbReference type="EMBL" id="CYKH01000852">
    <property type="protein sequence ID" value="CUG51905.1"/>
    <property type="molecule type" value="Genomic_DNA"/>
</dbReference>
<proteinExistence type="predicted"/>
<dbReference type="SUPFAM" id="SSF50998">
    <property type="entry name" value="Quinoprotein alcohol dehydrogenase-like"/>
    <property type="match status" value="1"/>
</dbReference>
<keyword evidence="1" id="KW-0732">Signal</keyword>
<keyword evidence="3" id="KW-1185">Reference proteome</keyword>
<dbReference type="InterPro" id="IPR011047">
    <property type="entry name" value="Quinoprotein_ADH-like_sf"/>
</dbReference>
<dbReference type="Gene3D" id="2.130.10.10">
    <property type="entry name" value="YVTN repeat-like/Quinoprotein amine dehydrogenase"/>
    <property type="match status" value="1"/>
</dbReference>
<sequence length="433" mass="46071">MHVHLVLVLAASVSFAAAVLPTFPPFHPSRWTAVVDSHWDPATIATNDYAAYVVANYTVTSLDGFTGAVRWVNNISGAFTRIQTTANKKWLIVQTGFNFFVFDAVLGAFASQSQNFSYVTGSPNVYATQFDDVFMGVGESSAYIAQVMSSGELQTVWTSNLTNAISSSLRVAPGSPFMYHLAECNTLDAPALQVVNIQSRDVVCTMPAQSTSHAGPISSTNLHPMTPTNRRLTILDGWGTAKVIDLTMGCSVVWENALDNTFSGFHTTTVIQTEGTIIVTGSQDSYCPLFVLCAETGEQIENYTTYPGNQLLASTIAAGRLVALVLNVSYSDAVPVLVAMDLSTGSILSFCIVPSLPAPNYAITSIGNGAVMVPNGQGFVTFSALDVSTPLSYNLYSPGATNAVAFTSPQLSMFILMEETINGKSISGFASSL</sequence>
<gene>
    <name evidence="2" type="ORF">BSAL_80570</name>
</gene>
<dbReference type="VEuPathDB" id="TriTrypDB:BSAL_80570"/>
<dbReference type="InterPro" id="IPR015943">
    <property type="entry name" value="WD40/YVTN_repeat-like_dom_sf"/>
</dbReference>
<accession>A0A0S4J1Y2</accession>
<dbReference type="AlphaFoldDB" id="A0A0S4J1Y2"/>
<organism evidence="2 3">
    <name type="scientific">Bodo saltans</name>
    <name type="common">Flagellated protozoan</name>
    <dbReference type="NCBI Taxonomy" id="75058"/>
    <lineage>
        <taxon>Eukaryota</taxon>
        <taxon>Discoba</taxon>
        <taxon>Euglenozoa</taxon>
        <taxon>Kinetoplastea</taxon>
        <taxon>Metakinetoplastina</taxon>
        <taxon>Eubodonida</taxon>
        <taxon>Bodonidae</taxon>
        <taxon>Bodo</taxon>
    </lineage>
</organism>
<reference evidence="3" key="1">
    <citation type="submission" date="2015-09" db="EMBL/GenBank/DDBJ databases">
        <authorList>
            <consortium name="Pathogen Informatics"/>
        </authorList>
    </citation>
    <scope>NUCLEOTIDE SEQUENCE [LARGE SCALE GENOMIC DNA]</scope>
    <source>
        <strain evidence="3">Lake Konstanz</strain>
    </source>
</reference>
<feature type="signal peptide" evidence="1">
    <location>
        <begin position="1"/>
        <end position="18"/>
    </location>
</feature>
<protein>
    <submittedName>
        <fullName evidence="2">Membrane-associated protein, putative</fullName>
    </submittedName>
</protein>
<evidence type="ECO:0000313" key="2">
    <source>
        <dbReference type="EMBL" id="CUG51905.1"/>
    </source>
</evidence>
<feature type="chain" id="PRO_5006621787" evidence="1">
    <location>
        <begin position="19"/>
        <end position="433"/>
    </location>
</feature>
<evidence type="ECO:0000256" key="1">
    <source>
        <dbReference type="SAM" id="SignalP"/>
    </source>
</evidence>
<name>A0A0S4J1Y2_BODSA</name>
<dbReference type="Proteomes" id="UP000051952">
    <property type="component" value="Unassembled WGS sequence"/>
</dbReference>
<evidence type="ECO:0000313" key="3">
    <source>
        <dbReference type="Proteomes" id="UP000051952"/>
    </source>
</evidence>